<dbReference type="AlphaFoldDB" id="W6YTV2"/>
<keyword evidence="1" id="KW-0175">Coiled coil</keyword>
<dbReference type="Proteomes" id="UP000054032">
    <property type="component" value="Unassembled WGS sequence"/>
</dbReference>
<sequence length="201" mass="22863">MELTGFDLFALFLCSSIFGLLVSSELINEREMTLVMAVFVAVVAMLFTQFSTSKALAGFLSKDISSIHNKQLEDLTEAHGRHTVGLKSEHYGAHVRLLNEINDANARFDRIYSEYEQISTKYQEQMRNMQEKEDRIQYLESKLGEFGQSKHTTSTIARVPLSAPATQISFLKPPRRQRFNEGNRWPSSTGLLPRVVEAENE</sequence>
<dbReference type="HOGENOM" id="CLU_119125_0_0_1"/>
<dbReference type="OrthoDB" id="3776590at2759"/>
<feature type="coiled-coil region" evidence="1">
    <location>
        <begin position="112"/>
        <end position="142"/>
    </location>
</feature>
<organism evidence="3 4">
    <name type="scientific">Bipolaris oryzae ATCC 44560</name>
    <dbReference type="NCBI Taxonomy" id="930090"/>
    <lineage>
        <taxon>Eukaryota</taxon>
        <taxon>Fungi</taxon>
        <taxon>Dikarya</taxon>
        <taxon>Ascomycota</taxon>
        <taxon>Pezizomycotina</taxon>
        <taxon>Dothideomycetes</taxon>
        <taxon>Pleosporomycetidae</taxon>
        <taxon>Pleosporales</taxon>
        <taxon>Pleosporineae</taxon>
        <taxon>Pleosporaceae</taxon>
        <taxon>Bipolaris</taxon>
    </lineage>
</organism>
<dbReference type="KEGG" id="bor:COCMIDRAFT_107409"/>
<evidence type="ECO:0000256" key="2">
    <source>
        <dbReference type="SAM" id="Phobius"/>
    </source>
</evidence>
<dbReference type="RefSeq" id="XP_007692518.1">
    <property type="nucleotide sequence ID" value="XM_007694328.1"/>
</dbReference>
<keyword evidence="2" id="KW-0812">Transmembrane</keyword>
<name>W6YTV2_COCMI</name>
<accession>W6YTV2</accession>
<evidence type="ECO:0000313" key="3">
    <source>
        <dbReference type="EMBL" id="EUC40963.1"/>
    </source>
</evidence>
<evidence type="ECO:0000313" key="4">
    <source>
        <dbReference type="Proteomes" id="UP000054032"/>
    </source>
</evidence>
<dbReference type="EMBL" id="KI964128">
    <property type="protein sequence ID" value="EUC40963.1"/>
    <property type="molecule type" value="Genomic_DNA"/>
</dbReference>
<dbReference type="GeneID" id="19119040"/>
<gene>
    <name evidence="3" type="ORF">COCMIDRAFT_107409</name>
</gene>
<reference evidence="3 4" key="1">
    <citation type="journal article" date="2013" name="PLoS Genet.">
        <title>Comparative genome structure, secondary metabolite, and effector coding capacity across Cochliobolus pathogens.</title>
        <authorList>
            <person name="Condon B.J."/>
            <person name="Leng Y."/>
            <person name="Wu D."/>
            <person name="Bushley K.E."/>
            <person name="Ohm R.A."/>
            <person name="Otillar R."/>
            <person name="Martin J."/>
            <person name="Schackwitz W."/>
            <person name="Grimwood J."/>
            <person name="MohdZainudin N."/>
            <person name="Xue C."/>
            <person name="Wang R."/>
            <person name="Manning V.A."/>
            <person name="Dhillon B."/>
            <person name="Tu Z.J."/>
            <person name="Steffenson B.J."/>
            <person name="Salamov A."/>
            <person name="Sun H."/>
            <person name="Lowry S."/>
            <person name="LaButti K."/>
            <person name="Han J."/>
            <person name="Copeland A."/>
            <person name="Lindquist E."/>
            <person name="Barry K."/>
            <person name="Schmutz J."/>
            <person name="Baker S.E."/>
            <person name="Ciuffetti L.M."/>
            <person name="Grigoriev I.V."/>
            <person name="Zhong S."/>
            <person name="Turgeon B.G."/>
        </authorList>
    </citation>
    <scope>NUCLEOTIDE SEQUENCE [LARGE SCALE GENOMIC DNA]</scope>
    <source>
        <strain evidence="3 4">ATCC 44560</strain>
    </source>
</reference>
<protein>
    <submittedName>
        <fullName evidence="3">Uncharacterized protein</fullName>
    </submittedName>
</protein>
<keyword evidence="2" id="KW-1133">Transmembrane helix</keyword>
<keyword evidence="2" id="KW-0472">Membrane</keyword>
<evidence type="ECO:0000256" key="1">
    <source>
        <dbReference type="SAM" id="Coils"/>
    </source>
</evidence>
<keyword evidence="4" id="KW-1185">Reference proteome</keyword>
<feature type="transmembrane region" description="Helical" evidence="2">
    <location>
        <begin position="33"/>
        <end position="52"/>
    </location>
</feature>
<proteinExistence type="predicted"/>